<reference evidence="4 5" key="1">
    <citation type="submission" date="2019-04" db="EMBL/GenBank/DDBJ databases">
        <authorList>
            <person name="Jiang L."/>
        </authorList>
    </citation>
    <scope>NUCLEOTIDE SEQUENCE [LARGE SCALE GENOMIC DNA]</scope>
    <source>
        <strain evidence="4 5">YIM 131861</strain>
    </source>
</reference>
<sequence>MAESRRGLGGAERALFMLALVPYLLDRGEVSLDEIAEHFDVSRDLVLRTVELLPVTGIPGDANAYLDNDLFEIDYEALDEGMVVLTRNIVIDETPRFSAREAAALIAGLQYLSALPENADSSSLTALAAKLARGTTDRPGEVGVAPRAPDAALGVIRAAVAAGTRITFDYLNARGVAESRLVDPLRLESNDEDWYLRAWCSTREGVRTFRLDRMGDVRATRAPIEHRLADVTLPDTLFQASPDDLEVVIELPETAMTLLTDYNPHSTTPSSTPGRVMTTVRLAHLHGLKRLVAGLGGLATVLEPADARRAVADWAAAGVAQYAED</sequence>
<proteinExistence type="predicted"/>
<dbReference type="InterPro" id="IPR028349">
    <property type="entry name" value="PafC-like"/>
</dbReference>
<dbReference type="InterPro" id="IPR026881">
    <property type="entry name" value="WYL_dom"/>
</dbReference>
<evidence type="ECO:0000259" key="1">
    <source>
        <dbReference type="Pfam" id="PF13280"/>
    </source>
</evidence>
<organism evidence="4 5">
    <name type="scientific">Orlajensenia flava</name>
    <dbReference type="NCBI Taxonomy" id="2565934"/>
    <lineage>
        <taxon>Bacteria</taxon>
        <taxon>Bacillati</taxon>
        <taxon>Actinomycetota</taxon>
        <taxon>Actinomycetes</taxon>
        <taxon>Micrococcales</taxon>
        <taxon>Microbacteriaceae</taxon>
        <taxon>Orlajensenia</taxon>
    </lineage>
</organism>
<dbReference type="InterPro" id="IPR057727">
    <property type="entry name" value="WCX_dom"/>
</dbReference>
<feature type="domain" description="PafC HTH" evidence="2">
    <location>
        <begin position="16"/>
        <end position="132"/>
    </location>
</feature>
<comment type="caution">
    <text evidence="4">The sequence shown here is derived from an EMBL/GenBank/DDBJ whole genome shotgun (WGS) entry which is preliminary data.</text>
</comment>
<keyword evidence="5" id="KW-1185">Reference proteome</keyword>
<dbReference type="InterPro" id="IPR051534">
    <property type="entry name" value="CBASS_pafABC_assoc_protein"/>
</dbReference>
<gene>
    <name evidence="4" type="ORF">E6C70_03090</name>
</gene>
<dbReference type="InterPro" id="IPR043839">
    <property type="entry name" value="PafC_HTH"/>
</dbReference>
<feature type="domain" description="WYL" evidence="1">
    <location>
        <begin position="152"/>
        <end position="218"/>
    </location>
</feature>
<dbReference type="PANTHER" id="PTHR34580">
    <property type="match status" value="1"/>
</dbReference>
<dbReference type="PIRSF" id="PIRSF016838">
    <property type="entry name" value="PafC"/>
    <property type="match status" value="1"/>
</dbReference>
<dbReference type="AlphaFoldDB" id="A0A4S4FXP0"/>
<dbReference type="OrthoDB" id="3171994at2"/>
<dbReference type="PANTHER" id="PTHR34580:SF1">
    <property type="entry name" value="PROTEIN PAFC"/>
    <property type="match status" value="1"/>
</dbReference>
<evidence type="ECO:0000313" key="5">
    <source>
        <dbReference type="Proteomes" id="UP000307380"/>
    </source>
</evidence>
<dbReference type="Pfam" id="PF13280">
    <property type="entry name" value="WYL"/>
    <property type="match status" value="1"/>
</dbReference>
<dbReference type="Pfam" id="PF25583">
    <property type="entry name" value="WCX"/>
    <property type="match status" value="1"/>
</dbReference>
<name>A0A4S4FXP0_9MICO</name>
<accession>A0A4S4FXP0</accession>
<dbReference type="Pfam" id="PF19187">
    <property type="entry name" value="HTH_PafC"/>
    <property type="match status" value="1"/>
</dbReference>
<feature type="domain" description="WCX" evidence="3">
    <location>
        <begin position="245"/>
        <end position="317"/>
    </location>
</feature>
<dbReference type="PROSITE" id="PS52050">
    <property type="entry name" value="WYL"/>
    <property type="match status" value="1"/>
</dbReference>
<evidence type="ECO:0000313" key="4">
    <source>
        <dbReference type="EMBL" id="THG35071.1"/>
    </source>
</evidence>
<dbReference type="EMBL" id="SSSN01000003">
    <property type="protein sequence ID" value="THG35071.1"/>
    <property type="molecule type" value="Genomic_DNA"/>
</dbReference>
<dbReference type="RefSeq" id="WP_136422113.1">
    <property type="nucleotide sequence ID" value="NZ_SSSN01000003.1"/>
</dbReference>
<evidence type="ECO:0000259" key="3">
    <source>
        <dbReference type="Pfam" id="PF25583"/>
    </source>
</evidence>
<protein>
    <submittedName>
        <fullName evidence="4">WYL domain-containing transcriptional regulator</fullName>
    </submittedName>
</protein>
<dbReference type="Proteomes" id="UP000307380">
    <property type="component" value="Unassembled WGS sequence"/>
</dbReference>
<evidence type="ECO:0000259" key="2">
    <source>
        <dbReference type="Pfam" id="PF19187"/>
    </source>
</evidence>